<feature type="compositionally biased region" description="Acidic residues" evidence="1">
    <location>
        <begin position="154"/>
        <end position="166"/>
    </location>
</feature>
<evidence type="ECO:0000313" key="3">
    <source>
        <dbReference type="Proteomes" id="UP001478133"/>
    </source>
</evidence>
<gene>
    <name evidence="2" type="ORF">ABFO16_06080</name>
</gene>
<dbReference type="Pfam" id="PF05037">
    <property type="entry name" value="DUF669"/>
    <property type="match status" value="1"/>
</dbReference>
<reference evidence="2 3" key="1">
    <citation type="submission" date="2024-03" db="EMBL/GenBank/DDBJ databases">
        <title>Human intestinal bacterial collection.</title>
        <authorList>
            <person name="Pauvert C."/>
            <person name="Hitch T.C.A."/>
            <person name="Clavel T."/>
        </authorList>
    </citation>
    <scope>NUCLEOTIDE SEQUENCE [LARGE SCALE GENOMIC DNA]</scope>
    <source>
        <strain evidence="2 3">CLA-AP-H18</strain>
    </source>
</reference>
<evidence type="ECO:0000313" key="2">
    <source>
        <dbReference type="EMBL" id="MEQ2565803.1"/>
    </source>
</evidence>
<dbReference type="Proteomes" id="UP001478133">
    <property type="component" value="Unassembled WGS sequence"/>
</dbReference>
<proteinExistence type="predicted"/>
<name>A0ABV1HU16_9FIRM</name>
<dbReference type="InterPro" id="IPR007731">
    <property type="entry name" value="DUF669"/>
</dbReference>
<dbReference type="RefSeq" id="WP_367286334.1">
    <property type="nucleotide sequence ID" value="NZ_JBBMEY010000008.1"/>
</dbReference>
<accession>A0ABV1HU16</accession>
<dbReference type="EMBL" id="JBBMFI010000018">
    <property type="protein sequence ID" value="MEQ2565803.1"/>
    <property type="molecule type" value="Genomic_DNA"/>
</dbReference>
<sequence length="166" mass="19234">MGFKNNYSDVNENSIKPIGDYECVIHKVEERTTRNGKVGLNIQFLIRSDVNQKYQKGYIFHTLWKRKEPTDLDKQVNGYGFNQVMQLGKASGLPEGKDYDNLTQFINDLINKPVRITLNHREYNGNTQEEVKYINKTKFPLNGANIQQPKSNDGFEEMPVEDDLPF</sequence>
<evidence type="ECO:0000256" key="1">
    <source>
        <dbReference type="SAM" id="MobiDB-lite"/>
    </source>
</evidence>
<organism evidence="2 3">
    <name type="scientific">Ruminococcoides intestinihominis</name>
    <dbReference type="NCBI Taxonomy" id="3133161"/>
    <lineage>
        <taxon>Bacteria</taxon>
        <taxon>Bacillati</taxon>
        <taxon>Bacillota</taxon>
        <taxon>Clostridia</taxon>
        <taxon>Eubacteriales</taxon>
        <taxon>Oscillospiraceae</taxon>
        <taxon>Ruminococcoides</taxon>
    </lineage>
</organism>
<comment type="caution">
    <text evidence="2">The sequence shown here is derived from an EMBL/GenBank/DDBJ whole genome shotgun (WGS) entry which is preliminary data.</text>
</comment>
<feature type="region of interest" description="Disordered" evidence="1">
    <location>
        <begin position="142"/>
        <end position="166"/>
    </location>
</feature>
<keyword evidence="3" id="KW-1185">Reference proteome</keyword>
<protein>
    <submittedName>
        <fullName evidence="2">DUF669 domain-containing protein</fullName>
    </submittedName>
</protein>